<dbReference type="Proteomes" id="UP000198931">
    <property type="component" value="Unassembled WGS sequence"/>
</dbReference>
<dbReference type="PANTHER" id="PTHR43031">
    <property type="entry name" value="FAD-DEPENDENT OXIDOREDUCTASE"/>
    <property type="match status" value="1"/>
</dbReference>
<dbReference type="CDD" id="cd00158">
    <property type="entry name" value="RHOD"/>
    <property type="match status" value="1"/>
</dbReference>
<feature type="domain" description="Rhodanese" evidence="1">
    <location>
        <begin position="20"/>
        <end position="104"/>
    </location>
</feature>
<dbReference type="Pfam" id="PF00581">
    <property type="entry name" value="Rhodanese"/>
    <property type="match status" value="1"/>
</dbReference>
<dbReference type="OrthoDB" id="9800872at2"/>
<organism evidence="2 3">
    <name type="scientific">Halpernia frigidisoli</name>
    <dbReference type="NCBI Taxonomy" id="1125876"/>
    <lineage>
        <taxon>Bacteria</taxon>
        <taxon>Pseudomonadati</taxon>
        <taxon>Bacteroidota</taxon>
        <taxon>Flavobacteriia</taxon>
        <taxon>Flavobacteriales</taxon>
        <taxon>Weeksellaceae</taxon>
        <taxon>Chryseobacterium group</taxon>
        <taxon>Halpernia</taxon>
    </lineage>
</organism>
<dbReference type="STRING" id="1125876.SAMN05443292_2366"/>
<dbReference type="SMART" id="SM00450">
    <property type="entry name" value="RHOD"/>
    <property type="match status" value="1"/>
</dbReference>
<dbReference type="GO" id="GO:0016740">
    <property type="term" value="F:transferase activity"/>
    <property type="evidence" value="ECO:0007669"/>
    <property type="project" value="UniProtKB-KW"/>
</dbReference>
<dbReference type="AlphaFoldDB" id="A0A1I3HSI4"/>
<dbReference type="PROSITE" id="PS50206">
    <property type="entry name" value="RHODANESE_3"/>
    <property type="match status" value="1"/>
</dbReference>
<dbReference type="InterPro" id="IPR036873">
    <property type="entry name" value="Rhodanese-like_dom_sf"/>
</dbReference>
<evidence type="ECO:0000313" key="3">
    <source>
        <dbReference type="Proteomes" id="UP000198931"/>
    </source>
</evidence>
<sequence>MLDFFENLFGNNKVIFSDLMKSGAQIIDVRTEAEFSGGHIKNSTNIPLQNLSQNLNKLNKSKTIITCCASGMRSASAKSILEKNGFMDVHNGGGWKSLEQKIFQ</sequence>
<evidence type="ECO:0000313" key="2">
    <source>
        <dbReference type="EMBL" id="SFI38569.1"/>
    </source>
</evidence>
<keyword evidence="3" id="KW-1185">Reference proteome</keyword>
<dbReference type="SUPFAM" id="SSF52821">
    <property type="entry name" value="Rhodanese/Cell cycle control phosphatase"/>
    <property type="match status" value="1"/>
</dbReference>
<dbReference type="Gene3D" id="3.40.250.10">
    <property type="entry name" value="Rhodanese-like domain"/>
    <property type="match status" value="1"/>
</dbReference>
<dbReference type="InterPro" id="IPR001763">
    <property type="entry name" value="Rhodanese-like_dom"/>
</dbReference>
<dbReference type="EMBL" id="FOQT01000004">
    <property type="protein sequence ID" value="SFI38569.1"/>
    <property type="molecule type" value="Genomic_DNA"/>
</dbReference>
<proteinExistence type="predicted"/>
<protein>
    <submittedName>
        <fullName evidence="2">Rhodanese-related sulfurtransferase</fullName>
    </submittedName>
</protein>
<evidence type="ECO:0000259" key="1">
    <source>
        <dbReference type="PROSITE" id="PS50206"/>
    </source>
</evidence>
<dbReference type="RefSeq" id="WP_090080830.1">
    <property type="nucleotide sequence ID" value="NZ_FOQT01000004.1"/>
</dbReference>
<keyword evidence="2" id="KW-0808">Transferase</keyword>
<dbReference type="PANTHER" id="PTHR43031:SF1">
    <property type="entry name" value="PYRIDINE NUCLEOTIDE-DISULPHIDE OXIDOREDUCTASE"/>
    <property type="match status" value="1"/>
</dbReference>
<accession>A0A1I3HSI4</accession>
<dbReference type="InterPro" id="IPR050229">
    <property type="entry name" value="GlpE_sulfurtransferase"/>
</dbReference>
<name>A0A1I3HSI4_9FLAO</name>
<reference evidence="2 3" key="1">
    <citation type="submission" date="2016-10" db="EMBL/GenBank/DDBJ databases">
        <authorList>
            <person name="de Groot N.N."/>
        </authorList>
    </citation>
    <scope>NUCLEOTIDE SEQUENCE [LARGE SCALE GENOMIC DNA]</scope>
    <source>
        <strain evidence="2 3">DSM 26000</strain>
    </source>
</reference>
<gene>
    <name evidence="2" type="ORF">SAMN05443292_2366</name>
</gene>